<dbReference type="InterPro" id="IPR002577">
    <property type="entry name" value="HTH_HxlR"/>
</dbReference>
<comment type="caution">
    <text evidence="5">The sequence shown here is derived from an EMBL/GenBank/DDBJ whole genome shotgun (WGS) entry which is preliminary data.</text>
</comment>
<dbReference type="Pfam" id="PF01638">
    <property type="entry name" value="HxlR"/>
    <property type="match status" value="1"/>
</dbReference>
<evidence type="ECO:0000256" key="1">
    <source>
        <dbReference type="ARBA" id="ARBA00023015"/>
    </source>
</evidence>
<dbReference type="PANTHER" id="PTHR33204">
    <property type="entry name" value="TRANSCRIPTIONAL REGULATOR, MARR FAMILY"/>
    <property type="match status" value="1"/>
</dbReference>
<keyword evidence="6" id="KW-1185">Reference proteome</keyword>
<evidence type="ECO:0000313" key="5">
    <source>
        <dbReference type="EMBL" id="NML72523.1"/>
    </source>
</evidence>
<dbReference type="InterPro" id="IPR036390">
    <property type="entry name" value="WH_DNA-bd_sf"/>
</dbReference>
<evidence type="ECO:0000313" key="6">
    <source>
        <dbReference type="Proteomes" id="UP000541470"/>
    </source>
</evidence>
<evidence type="ECO:0000256" key="3">
    <source>
        <dbReference type="ARBA" id="ARBA00023163"/>
    </source>
</evidence>
<dbReference type="Gene3D" id="1.10.10.10">
    <property type="entry name" value="Winged helix-like DNA-binding domain superfamily/Winged helix DNA-binding domain"/>
    <property type="match status" value="1"/>
</dbReference>
<dbReference type="RefSeq" id="WP_169586084.1">
    <property type="nucleotide sequence ID" value="NZ_JABBGK010000001.1"/>
</dbReference>
<dbReference type="AlphaFoldDB" id="A0A7Y0FTP1"/>
<proteinExistence type="predicted"/>
<protein>
    <submittedName>
        <fullName evidence="5">Helix-turn-helix transcriptional regulator</fullName>
    </submittedName>
</protein>
<feature type="domain" description="HTH hxlR-type" evidence="4">
    <location>
        <begin position="10"/>
        <end position="109"/>
    </location>
</feature>
<accession>A0A7Y0FTP1</accession>
<keyword evidence="2" id="KW-0238">DNA-binding</keyword>
<name>A0A7Y0FTP1_9HYPH</name>
<keyword evidence="1" id="KW-0805">Transcription regulation</keyword>
<dbReference type="SUPFAM" id="SSF46785">
    <property type="entry name" value="Winged helix' DNA-binding domain"/>
    <property type="match status" value="1"/>
</dbReference>
<dbReference type="GO" id="GO:0003677">
    <property type="term" value="F:DNA binding"/>
    <property type="evidence" value="ECO:0007669"/>
    <property type="project" value="UniProtKB-KW"/>
</dbReference>
<dbReference type="PANTHER" id="PTHR33204:SF39">
    <property type="entry name" value="TRANSCRIPTIONAL REGULATORY PROTEIN"/>
    <property type="match status" value="1"/>
</dbReference>
<evidence type="ECO:0000259" key="4">
    <source>
        <dbReference type="PROSITE" id="PS51118"/>
    </source>
</evidence>
<dbReference type="Proteomes" id="UP000541470">
    <property type="component" value="Unassembled WGS sequence"/>
</dbReference>
<dbReference type="InterPro" id="IPR036388">
    <property type="entry name" value="WH-like_DNA-bd_sf"/>
</dbReference>
<dbReference type="EMBL" id="JABBGK010000001">
    <property type="protein sequence ID" value="NML72523.1"/>
    <property type="molecule type" value="Genomic_DNA"/>
</dbReference>
<evidence type="ECO:0000256" key="2">
    <source>
        <dbReference type="ARBA" id="ARBA00023125"/>
    </source>
</evidence>
<sequence>MPKHYDPAKCQTVCEMLSRIGDKWSVLVIMILGDGPTRFSDLKRAVVGISQRMLTLTLRALERDGLVRRTVYPTVPPRVEYELTELGQSLREPIQAMGGWVFRNHDQIKDARAEFDARHAGERADPKVARLG</sequence>
<organism evidence="5 6">
    <name type="scientific">Rhizobium terricola</name>
    <dbReference type="NCBI Taxonomy" id="2728849"/>
    <lineage>
        <taxon>Bacteria</taxon>
        <taxon>Pseudomonadati</taxon>
        <taxon>Pseudomonadota</taxon>
        <taxon>Alphaproteobacteria</taxon>
        <taxon>Hyphomicrobiales</taxon>
        <taxon>Rhizobiaceae</taxon>
        <taxon>Rhizobium/Agrobacterium group</taxon>
        <taxon>Rhizobium</taxon>
    </lineage>
</organism>
<dbReference type="PROSITE" id="PS51118">
    <property type="entry name" value="HTH_HXLR"/>
    <property type="match status" value="1"/>
</dbReference>
<keyword evidence="3" id="KW-0804">Transcription</keyword>
<reference evidence="5 6" key="1">
    <citation type="submission" date="2020-04" db="EMBL/GenBank/DDBJ databases">
        <title>Rhizobium sp. S-51 isolated from soil.</title>
        <authorList>
            <person name="Dahal R.H."/>
        </authorList>
    </citation>
    <scope>NUCLEOTIDE SEQUENCE [LARGE SCALE GENOMIC DNA]</scope>
    <source>
        <strain evidence="5 6">S-51</strain>
    </source>
</reference>
<gene>
    <name evidence="5" type="ORF">HHL25_00145</name>
</gene>